<feature type="region of interest" description="Disordered" evidence="1">
    <location>
        <begin position="1"/>
        <end position="29"/>
    </location>
</feature>
<keyword evidence="3" id="KW-1185">Reference proteome</keyword>
<reference evidence="2 3" key="1">
    <citation type="submission" date="2019-02" db="EMBL/GenBank/DDBJ databases">
        <title>Deep-cultivation of Planctomycetes and their phenomic and genomic characterization uncovers novel biology.</title>
        <authorList>
            <person name="Wiegand S."/>
            <person name="Jogler M."/>
            <person name="Boedeker C."/>
            <person name="Pinto D."/>
            <person name="Vollmers J."/>
            <person name="Rivas-Marin E."/>
            <person name="Kohn T."/>
            <person name="Peeters S.H."/>
            <person name="Heuer A."/>
            <person name="Rast P."/>
            <person name="Oberbeckmann S."/>
            <person name="Bunk B."/>
            <person name="Jeske O."/>
            <person name="Meyerdierks A."/>
            <person name="Storesund J.E."/>
            <person name="Kallscheuer N."/>
            <person name="Luecker S."/>
            <person name="Lage O.M."/>
            <person name="Pohl T."/>
            <person name="Merkel B.J."/>
            <person name="Hornburger P."/>
            <person name="Mueller R.-W."/>
            <person name="Bruemmer F."/>
            <person name="Labrenz M."/>
            <person name="Spormann A.M."/>
            <person name="Op Den Camp H."/>
            <person name="Overmann J."/>
            <person name="Amann R."/>
            <person name="Jetten M.S.M."/>
            <person name="Mascher T."/>
            <person name="Medema M.H."/>
            <person name="Devos D.P."/>
            <person name="Kaster A.-K."/>
            <person name="Ovreas L."/>
            <person name="Rohde M."/>
            <person name="Galperin M.Y."/>
            <person name="Jogler C."/>
        </authorList>
    </citation>
    <scope>NUCLEOTIDE SEQUENCE [LARGE SCALE GENOMIC DNA]</scope>
    <source>
        <strain evidence="2 3">CA85</strain>
    </source>
</reference>
<proteinExistence type="predicted"/>
<evidence type="ECO:0000313" key="3">
    <source>
        <dbReference type="Proteomes" id="UP000318053"/>
    </source>
</evidence>
<feature type="compositionally biased region" description="Basic and acidic residues" evidence="1">
    <location>
        <begin position="61"/>
        <end position="70"/>
    </location>
</feature>
<name>A0A5C5X0E0_9BACT</name>
<gene>
    <name evidence="2" type="ORF">CA85_42700</name>
</gene>
<evidence type="ECO:0000256" key="1">
    <source>
        <dbReference type="SAM" id="MobiDB-lite"/>
    </source>
</evidence>
<protein>
    <submittedName>
        <fullName evidence="2">Uncharacterized protein</fullName>
    </submittedName>
</protein>
<sequence length="86" mass="9205">MISAHVPKGGPRISRGRRSAKSRPLSKPIPRFTFGGGCCRTIRIYVPPGYSAPDNLSPGHPGEHYSEKLPDPVIYPVSSDSGSTSD</sequence>
<comment type="caution">
    <text evidence="2">The sequence shown here is derived from an EMBL/GenBank/DDBJ whole genome shotgun (WGS) entry which is preliminary data.</text>
</comment>
<organism evidence="2 3">
    <name type="scientific">Allorhodopirellula solitaria</name>
    <dbReference type="NCBI Taxonomy" id="2527987"/>
    <lineage>
        <taxon>Bacteria</taxon>
        <taxon>Pseudomonadati</taxon>
        <taxon>Planctomycetota</taxon>
        <taxon>Planctomycetia</taxon>
        <taxon>Pirellulales</taxon>
        <taxon>Pirellulaceae</taxon>
        <taxon>Allorhodopirellula</taxon>
    </lineage>
</organism>
<feature type="region of interest" description="Disordered" evidence="1">
    <location>
        <begin position="50"/>
        <end position="86"/>
    </location>
</feature>
<dbReference type="EMBL" id="SJPK01000013">
    <property type="protein sequence ID" value="TWT56457.1"/>
    <property type="molecule type" value="Genomic_DNA"/>
</dbReference>
<dbReference type="AlphaFoldDB" id="A0A5C5X0E0"/>
<evidence type="ECO:0000313" key="2">
    <source>
        <dbReference type="EMBL" id="TWT56457.1"/>
    </source>
</evidence>
<dbReference type="Proteomes" id="UP000318053">
    <property type="component" value="Unassembled WGS sequence"/>
</dbReference>
<accession>A0A5C5X0E0</accession>